<dbReference type="GO" id="GO:0015297">
    <property type="term" value="F:antiporter activity"/>
    <property type="evidence" value="ECO:0007669"/>
    <property type="project" value="UniProtKB-KW"/>
</dbReference>
<evidence type="ECO:0000256" key="3">
    <source>
        <dbReference type="ARBA" id="ARBA00022449"/>
    </source>
</evidence>
<reference evidence="11 12" key="1">
    <citation type="submission" date="2018-09" db="EMBL/GenBank/DDBJ databases">
        <title>Alcanivorax profundi sp. nov., isolated from 1000 m-depth seawater of the Mariana Trench.</title>
        <authorList>
            <person name="Liu J."/>
        </authorList>
    </citation>
    <scope>NUCLEOTIDE SEQUENCE [LARGE SCALE GENOMIC DNA]</scope>
    <source>
        <strain evidence="11 12">MTEO17</strain>
    </source>
</reference>
<proteinExistence type="predicted"/>
<keyword evidence="4" id="KW-1003">Cell membrane</keyword>
<dbReference type="Pfam" id="PF00999">
    <property type="entry name" value="Na_H_Exchanger"/>
    <property type="match status" value="1"/>
</dbReference>
<evidence type="ECO:0000256" key="7">
    <source>
        <dbReference type="ARBA" id="ARBA00023065"/>
    </source>
</evidence>
<evidence type="ECO:0000259" key="10">
    <source>
        <dbReference type="Pfam" id="PF00999"/>
    </source>
</evidence>
<evidence type="ECO:0000256" key="2">
    <source>
        <dbReference type="ARBA" id="ARBA00022448"/>
    </source>
</evidence>
<sequence length="392" mass="42284">MLLIGIFVALVFVYGLVSRRLEGGYLTAPMLFTLAGMLVAFLLTPGLVMESGGQAFLTVAELTLVLLLFTDASHTNLRELRRDGMLSVRLLTTGMLLTIVLGGVFAWWLFPSLGLWYAAIVGAILAPTDAGLGQVIVNSPAVPERVRESLNVEAGLNDGLSVPFLLFFIALTGMQGFEASGMLLEYIIEQLGYGAVIGLLVGGVGGLLLASFSRLGWLAEDGEQMAILSLPIMALLVSEMVEASMFIAAFVAGLALQWRFRPASREDRFYGLLGEWLSHSVFFLFGLIALTALQSLEWRYVAYGLLSLTLIRIGPVLLALAGTALTMRQRLFMGWFGPRGLASIVLGLVFLEQHGQGEGVELVSQLVVVTVWLSVMLHGASASSGIRWLNRG</sequence>
<keyword evidence="2" id="KW-0813">Transport</keyword>
<dbReference type="OrthoDB" id="9810860at2"/>
<keyword evidence="3" id="KW-0050">Antiport</keyword>
<dbReference type="AlphaFoldDB" id="A0A418XTI8"/>
<feature type="transmembrane region" description="Helical" evidence="9">
    <location>
        <begin position="191"/>
        <end position="212"/>
    </location>
</feature>
<dbReference type="Proteomes" id="UP000283734">
    <property type="component" value="Unassembled WGS sequence"/>
</dbReference>
<evidence type="ECO:0000256" key="6">
    <source>
        <dbReference type="ARBA" id="ARBA00022989"/>
    </source>
</evidence>
<organism evidence="11 12">
    <name type="scientific">Alcanivorax profundi</name>
    <dbReference type="NCBI Taxonomy" id="2338368"/>
    <lineage>
        <taxon>Bacteria</taxon>
        <taxon>Pseudomonadati</taxon>
        <taxon>Pseudomonadota</taxon>
        <taxon>Gammaproteobacteria</taxon>
        <taxon>Oceanospirillales</taxon>
        <taxon>Alcanivoracaceae</taxon>
        <taxon>Alcanivorax</taxon>
    </lineage>
</organism>
<feature type="domain" description="Cation/H+ exchanger transmembrane" evidence="10">
    <location>
        <begin position="9"/>
        <end position="381"/>
    </location>
</feature>
<dbReference type="InterPro" id="IPR038770">
    <property type="entry name" value="Na+/solute_symporter_sf"/>
</dbReference>
<feature type="transmembrane region" description="Helical" evidence="9">
    <location>
        <begin position="86"/>
        <end position="108"/>
    </location>
</feature>
<dbReference type="PANTHER" id="PTHR32507:SF8">
    <property type="entry name" value="CNH1P"/>
    <property type="match status" value="1"/>
</dbReference>
<feature type="transmembrane region" description="Helical" evidence="9">
    <location>
        <begin position="300"/>
        <end position="320"/>
    </location>
</feature>
<keyword evidence="8 9" id="KW-0472">Membrane</keyword>
<feature type="transmembrane region" description="Helical" evidence="9">
    <location>
        <begin position="232"/>
        <end position="256"/>
    </location>
</feature>
<protein>
    <submittedName>
        <fullName evidence="11">Sodium:proton exchanger</fullName>
    </submittedName>
</protein>
<evidence type="ECO:0000256" key="8">
    <source>
        <dbReference type="ARBA" id="ARBA00023136"/>
    </source>
</evidence>
<feature type="transmembrane region" description="Helical" evidence="9">
    <location>
        <begin position="276"/>
        <end position="294"/>
    </location>
</feature>
<feature type="transmembrane region" description="Helical" evidence="9">
    <location>
        <begin position="332"/>
        <end position="351"/>
    </location>
</feature>
<dbReference type="RefSeq" id="WP_022986439.1">
    <property type="nucleotide sequence ID" value="NZ_QYYA01000007.1"/>
</dbReference>
<keyword evidence="6 9" id="KW-1133">Transmembrane helix</keyword>
<gene>
    <name evidence="11" type="ORF">D4A39_16045</name>
</gene>
<dbReference type="InterPro" id="IPR006153">
    <property type="entry name" value="Cation/H_exchanger_TM"/>
</dbReference>
<dbReference type="Gene3D" id="1.20.1530.20">
    <property type="match status" value="1"/>
</dbReference>
<comment type="subcellular location">
    <subcellularLocation>
        <location evidence="1">Cell membrane</location>
        <topology evidence="1">Multi-pass membrane protein</topology>
    </subcellularLocation>
</comment>
<feature type="transmembrane region" description="Helical" evidence="9">
    <location>
        <begin position="363"/>
        <end position="389"/>
    </location>
</feature>
<feature type="transmembrane region" description="Helical" evidence="9">
    <location>
        <begin position="55"/>
        <end position="74"/>
    </location>
</feature>
<dbReference type="GO" id="GO:1902600">
    <property type="term" value="P:proton transmembrane transport"/>
    <property type="evidence" value="ECO:0007669"/>
    <property type="project" value="InterPro"/>
</dbReference>
<feature type="transmembrane region" description="Helical" evidence="9">
    <location>
        <begin position="28"/>
        <end position="48"/>
    </location>
</feature>
<evidence type="ECO:0000256" key="4">
    <source>
        <dbReference type="ARBA" id="ARBA00022475"/>
    </source>
</evidence>
<evidence type="ECO:0000256" key="5">
    <source>
        <dbReference type="ARBA" id="ARBA00022692"/>
    </source>
</evidence>
<dbReference type="PANTHER" id="PTHR32507">
    <property type="entry name" value="NA(+)/H(+) ANTIPORTER 1"/>
    <property type="match status" value="1"/>
</dbReference>
<keyword evidence="12" id="KW-1185">Reference proteome</keyword>
<evidence type="ECO:0000313" key="12">
    <source>
        <dbReference type="Proteomes" id="UP000283734"/>
    </source>
</evidence>
<evidence type="ECO:0000313" key="11">
    <source>
        <dbReference type="EMBL" id="RJG15981.1"/>
    </source>
</evidence>
<accession>A0A418XTI8</accession>
<feature type="transmembrane region" description="Helical" evidence="9">
    <location>
        <begin position="164"/>
        <end position="184"/>
    </location>
</feature>
<dbReference type="GO" id="GO:0005886">
    <property type="term" value="C:plasma membrane"/>
    <property type="evidence" value="ECO:0007669"/>
    <property type="project" value="UniProtKB-SubCell"/>
</dbReference>
<keyword evidence="5 9" id="KW-0812">Transmembrane</keyword>
<dbReference type="EMBL" id="QYYA01000007">
    <property type="protein sequence ID" value="RJG15981.1"/>
    <property type="molecule type" value="Genomic_DNA"/>
</dbReference>
<keyword evidence="7" id="KW-0406">Ion transport</keyword>
<name>A0A418XTI8_9GAMM</name>
<comment type="caution">
    <text evidence="11">The sequence shown here is derived from an EMBL/GenBank/DDBJ whole genome shotgun (WGS) entry which is preliminary data.</text>
</comment>
<feature type="transmembrane region" description="Helical" evidence="9">
    <location>
        <begin position="115"/>
        <end position="137"/>
    </location>
</feature>
<evidence type="ECO:0000256" key="9">
    <source>
        <dbReference type="SAM" id="Phobius"/>
    </source>
</evidence>
<evidence type="ECO:0000256" key="1">
    <source>
        <dbReference type="ARBA" id="ARBA00004651"/>
    </source>
</evidence>